<evidence type="ECO:0000256" key="4">
    <source>
        <dbReference type="ARBA" id="ARBA00018964"/>
    </source>
</evidence>
<keyword evidence="7" id="KW-0508">mRNA splicing</keyword>
<feature type="region of interest" description="Disordered" evidence="9">
    <location>
        <begin position="344"/>
        <end position="389"/>
    </location>
</feature>
<dbReference type="EMBL" id="JAULSR010000010">
    <property type="protein sequence ID" value="KAK0610426.1"/>
    <property type="molecule type" value="Genomic_DNA"/>
</dbReference>
<dbReference type="GO" id="GO:0005634">
    <property type="term" value="C:nucleus"/>
    <property type="evidence" value="ECO:0007669"/>
    <property type="project" value="UniProtKB-SubCell"/>
</dbReference>
<comment type="caution">
    <text evidence="12">The sequence shown here is derived from an EMBL/GenBank/DDBJ whole genome shotgun (WGS) entry which is preliminary data.</text>
</comment>
<evidence type="ECO:0000256" key="9">
    <source>
        <dbReference type="SAM" id="MobiDB-lite"/>
    </source>
</evidence>
<feature type="region of interest" description="Disordered" evidence="9">
    <location>
        <begin position="108"/>
        <end position="129"/>
    </location>
</feature>
<feature type="domain" description="G-patch" evidence="10">
    <location>
        <begin position="662"/>
        <end position="705"/>
    </location>
</feature>
<comment type="subcellular location">
    <subcellularLocation>
        <location evidence="2">Cytoplasm</location>
    </subcellularLocation>
    <subcellularLocation>
        <location evidence="1">Nucleus</location>
    </subcellularLocation>
</comment>
<keyword evidence="5" id="KW-0963">Cytoplasm</keyword>
<dbReference type="Pfam" id="PF01585">
    <property type="entry name" value="G-patch"/>
    <property type="match status" value="1"/>
</dbReference>
<dbReference type="Pfam" id="PF01424">
    <property type="entry name" value="R3H"/>
    <property type="match status" value="1"/>
</dbReference>
<evidence type="ECO:0000256" key="3">
    <source>
        <dbReference type="ARBA" id="ARBA00010306"/>
    </source>
</evidence>
<dbReference type="InterPro" id="IPR001374">
    <property type="entry name" value="R3H_dom"/>
</dbReference>
<keyword evidence="6" id="KW-0507">mRNA processing</keyword>
<evidence type="ECO:0000259" key="11">
    <source>
        <dbReference type="PROSITE" id="PS51061"/>
    </source>
</evidence>
<dbReference type="GO" id="GO:0006397">
    <property type="term" value="P:mRNA processing"/>
    <property type="evidence" value="ECO:0007669"/>
    <property type="project" value="UniProtKB-KW"/>
</dbReference>
<evidence type="ECO:0000256" key="1">
    <source>
        <dbReference type="ARBA" id="ARBA00004123"/>
    </source>
</evidence>
<accession>A0AA39T117</accession>
<evidence type="ECO:0000256" key="5">
    <source>
        <dbReference type="ARBA" id="ARBA00022490"/>
    </source>
</evidence>
<dbReference type="Gene3D" id="3.30.1370.50">
    <property type="entry name" value="R3H-like domain"/>
    <property type="match status" value="1"/>
</dbReference>
<sequence length="705" mass="77713">MAPRKGKRPPADPKPARIRSVGTPSRSRDFQPANMPGLDHNGFTMRDEARNTRSHMSTFGLDARLRQKPVSFVSAGLIEPLEDFKELKSPDPVAAVMEQSAALELLASEDLDPDHEMDVADEIDPSEDMDLVGDVDLPDKTDLQETLFVKEEVLVTEVSKTLELHNDIGSNPDAQDTTSCAAPQESFFFDVAGDKSIQKPSGPPPKIPPPRSYHGESDSSEDVVLFRGRSGNAPRNGQKAIPVVISSNGPNSRGQYGRQTHKPGNDSIVIRREDKDSPRAKQKHPRSQRGRIRAKTSPENDDEDDDDVEDAILADYIANMAADSEGDLPTPLILPFNSNRELGGDHGAFALDPAGEEGEDTTDTGSNDGNQDGVHEDDDLGDLEGTMDSDLDDETLAKLLGKQEELGIESEDLILFSDSVFKNGKGKKAARYAARHNTLDTTNSVADAFNDLDLAEWNQPPIRSRGRRSKLPPNFNVSDSELETALKTTWHRDRERKKNRKMEREQLRADGLLGRNVNPDDLCVKYREGMQLEDVKAELVTFLLGSAERLQFPPMNKQARKTLHELANKFKVKSQSAGNGNQRHPVLYRTQRTVRYAETSVREATSQVDEAAMRIGRKYFHRLDVKGRVLPKSTTVGRSSGHKAVTYREGEIVGASAPQLGQENRGHAMLEKMGWSKGMALGTLGNQGILEPVTQVIKRSKAGLG</sequence>
<dbReference type="PROSITE" id="PS51061">
    <property type="entry name" value="R3H"/>
    <property type="match status" value="1"/>
</dbReference>
<dbReference type="InterPro" id="IPR036867">
    <property type="entry name" value="R3H_dom_sf"/>
</dbReference>
<gene>
    <name evidence="12" type="ORF">B0T17DRAFT_593578</name>
</gene>
<dbReference type="InterPro" id="IPR051189">
    <property type="entry name" value="Splicing_assoc_domain"/>
</dbReference>
<evidence type="ECO:0000313" key="12">
    <source>
        <dbReference type="EMBL" id="KAK0610426.1"/>
    </source>
</evidence>
<evidence type="ECO:0000256" key="7">
    <source>
        <dbReference type="ARBA" id="ARBA00023187"/>
    </source>
</evidence>
<evidence type="ECO:0000313" key="13">
    <source>
        <dbReference type="Proteomes" id="UP001174934"/>
    </source>
</evidence>
<feature type="compositionally biased region" description="Acidic residues" evidence="9">
    <location>
        <begin position="375"/>
        <end position="389"/>
    </location>
</feature>
<evidence type="ECO:0000256" key="8">
    <source>
        <dbReference type="ARBA" id="ARBA00023242"/>
    </source>
</evidence>
<dbReference type="GO" id="GO:0003676">
    <property type="term" value="F:nucleic acid binding"/>
    <property type="evidence" value="ECO:0007669"/>
    <property type="project" value="UniProtKB-UniRule"/>
</dbReference>
<dbReference type="PANTHER" id="PTHR14195">
    <property type="entry name" value="G PATCH DOMAIN CONTAINING PROTEIN 2"/>
    <property type="match status" value="1"/>
</dbReference>
<evidence type="ECO:0000256" key="6">
    <source>
        <dbReference type="ARBA" id="ARBA00022664"/>
    </source>
</evidence>
<feature type="region of interest" description="Disordered" evidence="9">
    <location>
        <begin position="1"/>
        <end position="44"/>
    </location>
</feature>
<keyword evidence="8" id="KW-0539">Nucleus</keyword>
<feature type="compositionally biased region" description="Pro residues" evidence="9">
    <location>
        <begin position="201"/>
        <end position="211"/>
    </location>
</feature>
<dbReference type="InterPro" id="IPR034082">
    <property type="entry name" value="R3H_G-patch"/>
</dbReference>
<dbReference type="GO" id="GO:0005737">
    <property type="term" value="C:cytoplasm"/>
    <property type="evidence" value="ECO:0007669"/>
    <property type="project" value="UniProtKB-SubCell"/>
</dbReference>
<dbReference type="GO" id="GO:0008380">
    <property type="term" value="P:RNA splicing"/>
    <property type="evidence" value="ECO:0007669"/>
    <property type="project" value="UniProtKB-KW"/>
</dbReference>
<dbReference type="SMART" id="SM00393">
    <property type="entry name" value="R3H"/>
    <property type="match status" value="1"/>
</dbReference>
<name>A0AA39T117_9PEZI</name>
<proteinExistence type="inferred from homology"/>
<feature type="domain" description="R3H" evidence="11">
    <location>
        <begin position="529"/>
        <end position="591"/>
    </location>
</feature>
<feature type="compositionally biased region" description="Basic residues" evidence="9">
    <location>
        <begin position="280"/>
        <end position="294"/>
    </location>
</feature>
<dbReference type="Proteomes" id="UP001174934">
    <property type="component" value="Unassembled WGS sequence"/>
</dbReference>
<protein>
    <recommendedName>
        <fullName evidence="4">Protein SQS1</fullName>
    </recommendedName>
</protein>
<dbReference type="SMART" id="SM00443">
    <property type="entry name" value="G_patch"/>
    <property type="match status" value="1"/>
</dbReference>
<keyword evidence="13" id="KW-1185">Reference proteome</keyword>
<dbReference type="SUPFAM" id="SSF82708">
    <property type="entry name" value="R3H domain"/>
    <property type="match status" value="1"/>
</dbReference>
<evidence type="ECO:0000256" key="2">
    <source>
        <dbReference type="ARBA" id="ARBA00004496"/>
    </source>
</evidence>
<organism evidence="12 13">
    <name type="scientific">Bombardia bombarda</name>
    <dbReference type="NCBI Taxonomy" id="252184"/>
    <lineage>
        <taxon>Eukaryota</taxon>
        <taxon>Fungi</taxon>
        <taxon>Dikarya</taxon>
        <taxon>Ascomycota</taxon>
        <taxon>Pezizomycotina</taxon>
        <taxon>Sordariomycetes</taxon>
        <taxon>Sordariomycetidae</taxon>
        <taxon>Sordariales</taxon>
        <taxon>Lasiosphaeriaceae</taxon>
        <taxon>Bombardia</taxon>
    </lineage>
</organism>
<feature type="compositionally biased region" description="Polar residues" evidence="9">
    <location>
        <begin position="245"/>
        <end position="258"/>
    </location>
</feature>
<comment type="similarity">
    <text evidence="3">Belongs to the SQS1 family.</text>
</comment>
<dbReference type="PROSITE" id="PS50174">
    <property type="entry name" value="G_PATCH"/>
    <property type="match status" value="1"/>
</dbReference>
<feature type="compositionally biased region" description="Basic and acidic residues" evidence="9">
    <location>
        <begin position="269"/>
        <end position="279"/>
    </location>
</feature>
<dbReference type="InterPro" id="IPR000467">
    <property type="entry name" value="G_patch_dom"/>
</dbReference>
<reference evidence="12" key="1">
    <citation type="submission" date="2023-06" db="EMBL/GenBank/DDBJ databases">
        <title>Genome-scale phylogeny and comparative genomics of the fungal order Sordariales.</title>
        <authorList>
            <consortium name="Lawrence Berkeley National Laboratory"/>
            <person name="Hensen N."/>
            <person name="Bonometti L."/>
            <person name="Westerberg I."/>
            <person name="Brannstrom I.O."/>
            <person name="Guillou S."/>
            <person name="Cros-Aarteil S."/>
            <person name="Calhoun S."/>
            <person name="Haridas S."/>
            <person name="Kuo A."/>
            <person name="Mondo S."/>
            <person name="Pangilinan J."/>
            <person name="Riley R."/>
            <person name="LaButti K."/>
            <person name="Andreopoulos B."/>
            <person name="Lipzen A."/>
            <person name="Chen C."/>
            <person name="Yanf M."/>
            <person name="Daum C."/>
            <person name="Ng V."/>
            <person name="Clum A."/>
            <person name="Steindorff A."/>
            <person name="Ohm R."/>
            <person name="Martin F."/>
            <person name="Silar P."/>
            <person name="Natvig D."/>
            <person name="Lalanne C."/>
            <person name="Gautier V."/>
            <person name="Ament-velasquez S.L."/>
            <person name="Kruys A."/>
            <person name="Hutchinson M.I."/>
            <person name="Powell A.J."/>
            <person name="Barry K."/>
            <person name="Miller A.N."/>
            <person name="Grigoriev I.V."/>
            <person name="Debuchy R."/>
            <person name="Gladieux P."/>
            <person name="Thoren M.H."/>
            <person name="Johannesson H."/>
        </authorList>
    </citation>
    <scope>NUCLEOTIDE SEQUENCE</scope>
    <source>
        <strain evidence="12">SMH3391-2</strain>
    </source>
</reference>
<dbReference type="CDD" id="cd02646">
    <property type="entry name" value="R3H_G-patch"/>
    <property type="match status" value="1"/>
</dbReference>
<evidence type="ECO:0000259" key="10">
    <source>
        <dbReference type="PROSITE" id="PS50174"/>
    </source>
</evidence>
<feature type="region of interest" description="Disordered" evidence="9">
    <location>
        <begin position="194"/>
        <end position="307"/>
    </location>
</feature>
<dbReference type="AlphaFoldDB" id="A0AA39T117"/>